<feature type="repeat" description="Filamin" evidence="4">
    <location>
        <begin position="1673"/>
        <end position="1731"/>
    </location>
</feature>
<feature type="repeat" description="Filamin" evidence="4">
    <location>
        <begin position="1898"/>
        <end position="1991"/>
    </location>
</feature>
<feature type="repeat" description="Filamin" evidence="4">
    <location>
        <begin position="568"/>
        <end position="660"/>
    </location>
</feature>
<feature type="repeat" description="Filamin" evidence="4">
    <location>
        <begin position="272"/>
        <end position="370"/>
    </location>
</feature>
<keyword evidence="7" id="KW-1185">Reference proteome</keyword>
<feature type="repeat" description="Filamin" evidence="4">
    <location>
        <begin position="964"/>
        <end position="1059"/>
    </location>
</feature>
<feature type="domain" description="Calponin-homology (CH)" evidence="6">
    <location>
        <begin position="38"/>
        <end position="144"/>
    </location>
</feature>
<dbReference type="Proteomes" id="UP001652741">
    <property type="component" value="Chromosome ssa15"/>
</dbReference>
<accession>A0ABM3CZU2</accession>
<protein>
    <submittedName>
        <fullName evidence="8">Filamin-A</fullName>
    </submittedName>
</protein>
<keyword evidence="2" id="KW-0677">Repeat</keyword>
<dbReference type="PANTHER" id="PTHR38537:SF5">
    <property type="entry name" value="FILAMIN-A"/>
    <property type="match status" value="1"/>
</dbReference>
<feature type="compositionally biased region" description="Polar residues" evidence="5">
    <location>
        <begin position="1"/>
        <end position="18"/>
    </location>
</feature>
<evidence type="ECO:0000313" key="8">
    <source>
        <dbReference type="RefSeq" id="XP_045552076.1"/>
    </source>
</evidence>
<feature type="repeat" description="Filamin" evidence="4">
    <location>
        <begin position="1444"/>
        <end position="1540"/>
    </location>
</feature>
<gene>
    <name evidence="8" type="primary">flna</name>
</gene>
<feature type="repeat" description="Filamin" evidence="4">
    <location>
        <begin position="1155"/>
        <end position="1254"/>
    </location>
</feature>
<proteinExistence type="inferred from homology"/>
<dbReference type="SUPFAM" id="SSF47576">
    <property type="entry name" value="Calponin-homology domain, CH-domain"/>
    <property type="match status" value="1"/>
</dbReference>
<feature type="repeat" description="Filamin" evidence="4">
    <location>
        <begin position="1255"/>
        <end position="1347"/>
    </location>
</feature>
<dbReference type="PROSITE" id="PS50194">
    <property type="entry name" value="FILAMIN_REPEAT"/>
    <property type="match status" value="18"/>
</dbReference>
<dbReference type="InterPro" id="IPR001589">
    <property type="entry name" value="Actinin_actin-bd_CS"/>
</dbReference>
<dbReference type="InterPro" id="IPR001715">
    <property type="entry name" value="CH_dom"/>
</dbReference>
<dbReference type="SUPFAM" id="SSF81296">
    <property type="entry name" value="E set domains"/>
    <property type="match status" value="18"/>
</dbReference>
<feature type="repeat" description="Filamin" evidence="4">
    <location>
        <begin position="762"/>
        <end position="864"/>
    </location>
</feature>
<dbReference type="Pfam" id="PF00307">
    <property type="entry name" value="CH"/>
    <property type="match status" value="2"/>
</dbReference>
<evidence type="ECO:0000256" key="5">
    <source>
        <dbReference type="SAM" id="MobiDB-lite"/>
    </source>
</evidence>
<dbReference type="Gene3D" id="2.60.40.10">
    <property type="entry name" value="Immunoglobulins"/>
    <property type="match status" value="18"/>
</dbReference>
<evidence type="ECO:0000256" key="1">
    <source>
        <dbReference type="ARBA" id="ARBA00009238"/>
    </source>
</evidence>
<comment type="similarity">
    <text evidence="1">Belongs to the filamin family.</text>
</comment>
<dbReference type="SMART" id="SM00033">
    <property type="entry name" value="CH"/>
    <property type="match status" value="2"/>
</dbReference>
<dbReference type="GeneID" id="106573002"/>
<dbReference type="SMART" id="SM00557">
    <property type="entry name" value="IG_FLMN"/>
    <property type="match status" value="18"/>
</dbReference>
<dbReference type="InterPro" id="IPR044801">
    <property type="entry name" value="Filamin"/>
</dbReference>
<feature type="repeat" description="Filamin" evidence="4">
    <location>
        <begin position="665"/>
        <end position="761"/>
    </location>
</feature>
<organism evidence="7 8">
    <name type="scientific">Salmo salar</name>
    <name type="common">Atlantic salmon</name>
    <dbReference type="NCBI Taxonomy" id="8030"/>
    <lineage>
        <taxon>Eukaryota</taxon>
        <taxon>Metazoa</taxon>
        <taxon>Chordata</taxon>
        <taxon>Craniata</taxon>
        <taxon>Vertebrata</taxon>
        <taxon>Euteleostomi</taxon>
        <taxon>Actinopterygii</taxon>
        <taxon>Neopterygii</taxon>
        <taxon>Teleostei</taxon>
        <taxon>Protacanthopterygii</taxon>
        <taxon>Salmoniformes</taxon>
        <taxon>Salmonidae</taxon>
        <taxon>Salmoninae</taxon>
        <taxon>Salmo</taxon>
    </lineage>
</organism>
<feature type="region of interest" description="Disordered" evidence="5">
    <location>
        <begin position="1"/>
        <end position="23"/>
    </location>
</feature>
<dbReference type="PROSITE" id="PS50021">
    <property type="entry name" value="CH"/>
    <property type="match status" value="2"/>
</dbReference>
<evidence type="ECO:0000256" key="2">
    <source>
        <dbReference type="ARBA" id="ARBA00022737"/>
    </source>
</evidence>
<feature type="repeat" description="Filamin" evidence="4">
    <location>
        <begin position="1853"/>
        <end position="1896"/>
    </location>
</feature>
<dbReference type="PROSITE" id="PS00019">
    <property type="entry name" value="ACTININ_1"/>
    <property type="match status" value="1"/>
</dbReference>
<feature type="repeat" description="Filamin" evidence="4">
    <location>
        <begin position="865"/>
        <end position="963"/>
    </location>
</feature>
<sequence>MSGSHPRQHQSVQPTLSAISPDMPATEKDLAEGATWKKIQQNTFTRWCNEHLKCVDKQITNLQMDLSDGLRLIGLLEVLSQKKMCRKYNQKPTFRQMQLENVSVALEFLDKENIKLVSIDSKAIVDGNLKLILGMVWTLILHYSISMPMWDEEEMGGDGQHKTPKQRLLGWIQNKLPEISIHNFSRDWQSGRALGALVNSCAPGLCPDWNQWDQSKPVDNAREAMKQAVNWLGIPQVITPEEIVDPNVDEHSVMTYLSQFPKSKLKPGAPLCPGLDPKNACAYGPGIEPVGNVVMKKAVFTVETISAGMGEVLVHVEDPAGHREEAKVTANNDTNQTYSVFYIPKVTGMHKVTVLFAGLHINKSPYEVDVGMAQGDSSKATAQGPGLEPSGNIPNKTTYFDVYTAGAGVGEVEVVIMDPAGQKDVVVCQIEDKGNSSYRCTYKPTLEGAHTIYITFAGGQISKSPFAVNIGEACNPSLVRAKGRGLQPKGLRVKETADFRVFTKGAGNGELKVTIKGPKGLEEPCKMKDVGDGVFGFEYYPTTPGTYSITITWGGQHILSSPKEVQIGSEAGPQNVRAWGPGLEIGIMGKSADFVVEAVGDNVETLGFSVEGPSQAKIECDDKGDGSSDVRYWPMESGEYAVHVLCNNEDIQHSPFMAEITAAPNKDYYPDKVNVHGPGLQSSGLAVGKQTEFTVDAKLGGKAPLKILAQDGEGTPVDVQVKDNGNGTYTCSYTPKKPLKHTVMASWGGVNIPDSPFRMMIGAGCHPKKVKVSGPGVAETGLKAFEPTSFTVDCGEAGQGDISISIKCSPGVVGPAEADIDFDIIRNDDDTFTVKYTPPGAGSYTIMVLFADQTIPMTPIRIKVDPSHDAGKVKAEGPGLNHSGVELNKLTHFTVNTKAAGKAKLDAVFSGPANGETVKDFEIINNPDNTHTVKYTPVQQGVLGVALTYGGDSIPKSPFSIPVAPSLDLSKIQVAGLGDKMTVGKDQEVTVKSEGAGGQGKVWANVTGPSGKPVTSKVEAGLKPETSQVKFIPWEAGPYQVELTYDSAPIPGSPFNPTAYPPTDATKVKCSGPGLERAKVGETGEFVVDCTNAGPAELTIEIISDGGTEAEVHIQDNGDGTYTITYIPLYPGSYTLTIRYGGQDVPIFPARLTVEPAVNTSGVRVFGPGVEGKGVFREATTDFTVDARPLTQIGGKHIKTVIQNPSGDITEAVITDHCDGTYSVEYTPYQEGPHIVDVAYDETPVPNSPFCVGVTEGCDPGRVRVHGPGLDRGITNTANTFTVETRGAGTGGLSLGVDGPSEAKMSCTDNKDGSCSVEYIPYEAGTYNLNITYGGQPIAGSPFQVPVSDPVDSSKVQCMGEGLGTKVRANIPQAFSVDASKAGVAPLQVRVQGPKGVVEPVELVDNGDQTHTVNYTPTREGTYSINILHADQEIPHSPYKVQVLPTHDASKVHASGPGLNSTGVPASLPVEFTIDVKDAGMGLLAVQITDPEGKPKKASIRDNQDGTYLVSYVPDMAGRYTVLIKYGGDDIPYSPYHVSALPTGDASKCTVTVSIVGHGLGAGVGTTIQSGEQTVITVNAKAAGKGKVTCSVCTPEGVELDVDVVEKEDGTFDIFYTAPQPGDYCICVRFGGELIPNSPFLVTATDRPMEANGLDVMGLRLFDLIIPFTFQTGEITGDVRMPSGKIAKPDITDNKDGTVTVKYTPTEAGLHKMDIKYDGIHIPGCPLQFYVDYVNSGNVSAYGPGLIHGTVNKPAVFTVNTKDAGEGGLSLAIDGPSNAEISCVDNQDGTCSVSYLPVRPGDYSILVKYNDKHIPGSPFSACVTGDDSMRMSRLKVGSAADIPLDIGELDLTEITFEDRKDGSSGVSYMVRESGDYEVSIRFNEEHIPDSPFVVPVASPSDDARQLTVASLQESGLKVNHPASFAVSLNGAKGQIDAKVHSPSGALEDCCVTELDRDKYAVRFIPRENGLYLIDVKFNGSHIPGSPFKIRVGETGQAGDPGMVTAYGAGLEGGSTGN</sequence>
<dbReference type="Pfam" id="PF00630">
    <property type="entry name" value="Filamin"/>
    <property type="match status" value="18"/>
</dbReference>
<feature type="domain" description="Calponin-homology (CH)" evidence="6">
    <location>
        <begin position="162"/>
        <end position="265"/>
    </location>
</feature>
<evidence type="ECO:0000259" key="6">
    <source>
        <dbReference type="PROSITE" id="PS50021"/>
    </source>
</evidence>
<name>A0ABM3CZU2_SALSA</name>
<dbReference type="PROSITE" id="PS00020">
    <property type="entry name" value="ACTININ_2"/>
    <property type="match status" value="1"/>
</dbReference>
<feature type="repeat" description="Filamin" evidence="4">
    <location>
        <begin position="471"/>
        <end position="567"/>
    </location>
</feature>
<feature type="repeat" description="Filamin" evidence="4">
    <location>
        <begin position="372"/>
        <end position="470"/>
    </location>
</feature>
<dbReference type="InterPro" id="IPR014756">
    <property type="entry name" value="Ig_E-set"/>
</dbReference>
<feature type="repeat" description="Filamin" evidence="4">
    <location>
        <begin position="1060"/>
        <end position="1154"/>
    </location>
</feature>
<dbReference type="RefSeq" id="XP_045552076.1">
    <property type="nucleotide sequence ID" value="XM_045696120.1"/>
</dbReference>
<dbReference type="PANTHER" id="PTHR38537">
    <property type="entry name" value="JITTERBUG, ISOFORM N"/>
    <property type="match status" value="1"/>
</dbReference>
<reference evidence="8" key="1">
    <citation type="submission" date="2025-08" db="UniProtKB">
        <authorList>
            <consortium name="RefSeq"/>
        </authorList>
    </citation>
    <scope>IDENTIFICATION</scope>
</reference>
<feature type="repeat" description="Filamin" evidence="4">
    <location>
        <begin position="1553"/>
        <end position="1644"/>
    </location>
</feature>
<evidence type="ECO:0000256" key="4">
    <source>
        <dbReference type="PROSITE-ProRule" id="PRU00087"/>
    </source>
</evidence>
<evidence type="ECO:0000313" key="7">
    <source>
        <dbReference type="Proteomes" id="UP001652741"/>
    </source>
</evidence>
<dbReference type="InterPro" id="IPR001298">
    <property type="entry name" value="Filamin/ABP280_rpt"/>
</dbReference>
<dbReference type="Gene3D" id="1.10.418.10">
    <property type="entry name" value="Calponin-like domain"/>
    <property type="match status" value="2"/>
</dbReference>
<evidence type="ECO:0000256" key="3">
    <source>
        <dbReference type="ARBA" id="ARBA00023203"/>
    </source>
</evidence>
<dbReference type="InterPro" id="IPR017868">
    <property type="entry name" value="Filamin/ABP280_repeat-like"/>
</dbReference>
<dbReference type="InterPro" id="IPR036872">
    <property type="entry name" value="CH_dom_sf"/>
</dbReference>
<keyword evidence="3" id="KW-0009">Actin-binding</keyword>
<feature type="repeat" description="Filamin" evidence="4">
    <location>
        <begin position="1731"/>
        <end position="1823"/>
    </location>
</feature>
<dbReference type="InterPro" id="IPR013783">
    <property type="entry name" value="Ig-like_fold"/>
</dbReference>
<feature type="repeat" description="Filamin" evidence="4">
    <location>
        <begin position="1348"/>
        <end position="1443"/>
    </location>
</feature>